<dbReference type="AlphaFoldDB" id="A0A0A9HIM7"/>
<sequence length="49" mass="5619">MINASMKHNILAMPEQTNDNRTVKLQLHSTIHNDHQSTILSSPNSSYWN</sequence>
<accession>A0A0A9HIM7</accession>
<name>A0A0A9HIM7_ARUDO</name>
<reference evidence="1" key="1">
    <citation type="submission" date="2014-09" db="EMBL/GenBank/DDBJ databases">
        <authorList>
            <person name="Magalhaes I.L.F."/>
            <person name="Oliveira U."/>
            <person name="Santos F.R."/>
            <person name="Vidigal T.H.D.A."/>
            <person name="Brescovit A.D."/>
            <person name="Santos A.J."/>
        </authorList>
    </citation>
    <scope>NUCLEOTIDE SEQUENCE</scope>
    <source>
        <tissue evidence="1">Shoot tissue taken approximately 20 cm above the soil surface</tissue>
    </source>
</reference>
<reference evidence="1" key="2">
    <citation type="journal article" date="2015" name="Data Brief">
        <title>Shoot transcriptome of the giant reed, Arundo donax.</title>
        <authorList>
            <person name="Barrero R.A."/>
            <person name="Guerrero F.D."/>
            <person name="Moolhuijzen P."/>
            <person name="Goolsby J.A."/>
            <person name="Tidwell J."/>
            <person name="Bellgard S.E."/>
            <person name="Bellgard M.I."/>
        </authorList>
    </citation>
    <scope>NUCLEOTIDE SEQUENCE</scope>
    <source>
        <tissue evidence="1">Shoot tissue taken approximately 20 cm above the soil surface</tissue>
    </source>
</reference>
<evidence type="ECO:0000313" key="1">
    <source>
        <dbReference type="EMBL" id="JAE35654.1"/>
    </source>
</evidence>
<protein>
    <submittedName>
        <fullName evidence="1">Uncharacterized protein</fullName>
    </submittedName>
</protein>
<dbReference type="EMBL" id="GBRH01162242">
    <property type="protein sequence ID" value="JAE35654.1"/>
    <property type="molecule type" value="Transcribed_RNA"/>
</dbReference>
<proteinExistence type="predicted"/>
<organism evidence="1">
    <name type="scientific">Arundo donax</name>
    <name type="common">Giant reed</name>
    <name type="synonym">Donax arundinaceus</name>
    <dbReference type="NCBI Taxonomy" id="35708"/>
    <lineage>
        <taxon>Eukaryota</taxon>
        <taxon>Viridiplantae</taxon>
        <taxon>Streptophyta</taxon>
        <taxon>Embryophyta</taxon>
        <taxon>Tracheophyta</taxon>
        <taxon>Spermatophyta</taxon>
        <taxon>Magnoliopsida</taxon>
        <taxon>Liliopsida</taxon>
        <taxon>Poales</taxon>
        <taxon>Poaceae</taxon>
        <taxon>PACMAD clade</taxon>
        <taxon>Arundinoideae</taxon>
        <taxon>Arundineae</taxon>
        <taxon>Arundo</taxon>
    </lineage>
</organism>